<keyword evidence="4" id="KW-1185">Reference proteome</keyword>
<comment type="caution">
    <text evidence="3">The sequence shown here is derived from an EMBL/GenBank/DDBJ whole genome shotgun (WGS) entry which is preliminary data.</text>
</comment>
<feature type="domain" description="Fibronectin type-III" evidence="2">
    <location>
        <begin position="29"/>
        <end position="126"/>
    </location>
</feature>
<dbReference type="InterPro" id="IPR003961">
    <property type="entry name" value="FN3_dom"/>
</dbReference>
<protein>
    <submittedName>
        <fullName evidence="3">Protein turtle-like protein b protein</fullName>
    </submittedName>
</protein>
<reference evidence="3 4" key="1">
    <citation type="submission" date="2015-04" db="EMBL/GenBank/DDBJ databases">
        <title>Lasius niger genome sequencing.</title>
        <authorList>
            <person name="Konorov E.A."/>
            <person name="Nikitin M.A."/>
            <person name="Kirill M.V."/>
            <person name="Chang P."/>
        </authorList>
    </citation>
    <scope>NUCLEOTIDE SEQUENCE [LARGE SCALE GENOMIC DNA]</scope>
    <source>
        <tissue evidence="3">Whole</tissue>
    </source>
</reference>
<dbReference type="PANTHER" id="PTHR23278">
    <property type="entry name" value="SIDESTEP PROTEIN"/>
    <property type="match status" value="1"/>
</dbReference>
<dbReference type="OrthoDB" id="7615908at2759"/>
<evidence type="ECO:0000259" key="2">
    <source>
        <dbReference type="PROSITE" id="PS50853"/>
    </source>
</evidence>
<dbReference type="InterPro" id="IPR036116">
    <property type="entry name" value="FN3_sf"/>
</dbReference>
<gene>
    <name evidence="3" type="ORF">RF55_3148</name>
</gene>
<dbReference type="SUPFAM" id="SSF49265">
    <property type="entry name" value="Fibronectin type III"/>
    <property type="match status" value="1"/>
</dbReference>
<evidence type="ECO:0000313" key="3">
    <source>
        <dbReference type="EMBL" id="KMQ96556.1"/>
    </source>
</evidence>
<dbReference type="Proteomes" id="UP000036403">
    <property type="component" value="Unassembled WGS sequence"/>
</dbReference>
<feature type="compositionally biased region" description="Basic and acidic residues" evidence="1">
    <location>
        <begin position="7"/>
        <end position="19"/>
    </location>
</feature>
<dbReference type="PaxDb" id="67767-A0A0J7L1L2"/>
<dbReference type="InterPro" id="IPR013783">
    <property type="entry name" value="Ig-like_fold"/>
</dbReference>
<evidence type="ECO:0000313" key="4">
    <source>
        <dbReference type="Proteomes" id="UP000036403"/>
    </source>
</evidence>
<dbReference type="PANTHER" id="PTHR23278:SF19">
    <property type="entry name" value="OBSCURIN"/>
    <property type="match status" value="1"/>
</dbReference>
<dbReference type="AlphaFoldDB" id="A0A0J7L1L2"/>
<organism evidence="3 4">
    <name type="scientific">Lasius niger</name>
    <name type="common">Black garden ant</name>
    <dbReference type="NCBI Taxonomy" id="67767"/>
    <lineage>
        <taxon>Eukaryota</taxon>
        <taxon>Metazoa</taxon>
        <taxon>Ecdysozoa</taxon>
        <taxon>Arthropoda</taxon>
        <taxon>Hexapoda</taxon>
        <taxon>Insecta</taxon>
        <taxon>Pterygota</taxon>
        <taxon>Neoptera</taxon>
        <taxon>Endopterygota</taxon>
        <taxon>Hymenoptera</taxon>
        <taxon>Apocrita</taxon>
        <taxon>Aculeata</taxon>
        <taxon>Formicoidea</taxon>
        <taxon>Formicidae</taxon>
        <taxon>Formicinae</taxon>
        <taxon>Lasius</taxon>
        <taxon>Lasius</taxon>
    </lineage>
</organism>
<dbReference type="EMBL" id="LBMM01001297">
    <property type="protein sequence ID" value="KMQ96556.1"/>
    <property type="molecule type" value="Genomic_DNA"/>
</dbReference>
<name>A0A0J7L1L2_LASNI</name>
<proteinExistence type="predicted"/>
<feature type="region of interest" description="Disordered" evidence="1">
    <location>
        <begin position="1"/>
        <end position="33"/>
    </location>
</feature>
<dbReference type="CDD" id="cd00063">
    <property type="entry name" value="FN3"/>
    <property type="match status" value="1"/>
</dbReference>
<dbReference type="PROSITE" id="PS50853">
    <property type="entry name" value="FN3"/>
    <property type="match status" value="1"/>
</dbReference>
<dbReference type="STRING" id="67767.A0A0J7L1L2"/>
<evidence type="ECO:0000256" key="1">
    <source>
        <dbReference type="SAM" id="MobiDB-lite"/>
    </source>
</evidence>
<accession>A0A0J7L1L2</accession>
<sequence>MLANYVGDRRAKSMPETDSRANPTGRPDTPHNCSLLNQTTDSIYVECIEGFDGGLPQKFTMQVDREAGSGKGGPTTVYNHTSKMPTFSVGNLDPGSTYEVSIYSTNAKGRSETVRFRAATLNLPERRTGESIATLRRIPSRES</sequence>
<dbReference type="SMART" id="SM00060">
    <property type="entry name" value="FN3"/>
    <property type="match status" value="1"/>
</dbReference>
<dbReference type="Gene3D" id="2.60.40.10">
    <property type="entry name" value="Immunoglobulins"/>
    <property type="match status" value="1"/>
</dbReference>